<evidence type="ECO:0000256" key="1">
    <source>
        <dbReference type="SAM" id="MobiDB-lite"/>
    </source>
</evidence>
<feature type="compositionally biased region" description="Pro residues" evidence="1">
    <location>
        <begin position="69"/>
        <end position="110"/>
    </location>
</feature>
<reference evidence="2" key="1">
    <citation type="submission" date="2021-01" db="EMBL/GenBank/DDBJ databases">
        <authorList>
            <person name="Corre E."/>
            <person name="Pelletier E."/>
            <person name="Niang G."/>
            <person name="Scheremetjew M."/>
            <person name="Finn R."/>
            <person name="Kale V."/>
            <person name="Holt S."/>
            <person name="Cochrane G."/>
            <person name="Meng A."/>
            <person name="Brown T."/>
            <person name="Cohen L."/>
        </authorList>
    </citation>
    <scope>NUCLEOTIDE SEQUENCE</scope>
    <source>
        <strain evidence="2">UTEX LB 985</strain>
    </source>
</reference>
<dbReference type="PRINTS" id="PR01217">
    <property type="entry name" value="PRICHEXTENSN"/>
</dbReference>
<organism evidence="2">
    <name type="scientific">Haptolina brevifila</name>
    <dbReference type="NCBI Taxonomy" id="156173"/>
    <lineage>
        <taxon>Eukaryota</taxon>
        <taxon>Haptista</taxon>
        <taxon>Haptophyta</taxon>
        <taxon>Prymnesiophyceae</taxon>
        <taxon>Prymnesiales</taxon>
        <taxon>Prymnesiaceae</taxon>
        <taxon>Haptolina</taxon>
    </lineage>
</organism>
<feature type="compositionally biased region" description="Pro residues" evidence="1">
    <location>
        <begin position="1"/>
        <end position="24"/>
    </location>
</feature>
<proteinExistence type="predicted"/>
<sequence>MPPYPHHYVPRAPPPVPPPPPPPSQNETFWARQAACAQLQSELVRAEKRHQKATSVMQLYNSVNALPRAEPPPRPVANPRPAPAPAPTPSPPRPALPPPPPPPAPAPPPAADVTKLPPSPPPAAVRIAQRAKAKAGPVAPPVEFAHTSRKSRTPLYPGLSPYSIKGGGFSMQADIGARLQRSGNYKGAAPALNINLGNPRPLRWREKEPIRSMAGNVY</sequence>
<accession>A0A7S2JLX5</accession>
<evidence type="ECO:0000313" key="2">
    <source>
        <dbReference type="EMBL" id="CAD9551767.1"/>
    </source>
</evidence>
<gene>
    <name evidence="2" type="ORF">CBRE1094_LOCUS45767</name>
</gene>
<feature type="region of interest" description="Disordered" evidence="1">
    <location>
        <begin position="64"/>
        <end position="156"/>
    </location>
</feature>
<feature type="region of interest" description="Disordered" evidence="1">
    <location>
        <begin position="1"/>
        <end position="29"/>
    </location>
</feature>
<protein>
    <submittedName>
        <fullName evidence="2">Uncharacterized protein</fullName>
    </submittedName>
</protein>
<dbReference type="AlphaFoldDB" id="A0A7S2JLX5"/>
<dbReference type="EMBL" id="HBGU01083887">
    <property type="protein sequence ID" value="CAD9551767.1"/>
    <property type="molecule type" value="Transcribed_RNA"/>
</dbReference>
<name>A0A7S2JLX5_9EUKA</name>